<name>A0A517VYZ1_9PLAN</name>
<gene>
    <name evidence="1" type="ORF">V144x_36950</name>
</gene>
<protein>
    <recommendedName>
        <fullName evidence="3">DNA alkylation repair enzyme</fullName>
    </recommendedName>
</protein>
<sequence length="166" mass="19336">MSMQQEIADWDGKSADDIHLIYSRYYHAPAFISEALSLIKQVPYQKGATWLLKKHLEDKGHLTLQEIGSIYRTLPKLEHWESKLHILQSMPLMPIRKSKVKVVESFLRNCLADQNKFVRAWAYNGFYVLAKQYPEYQAEVDQLLDQAMQNEAASVKARIRNILKQS</sequence>
<organism evidence="1 2">
    <name type="scientific">Gimesia aquarii</name>
    <dbReference type="NCBI Taxonomy" id="2527964"/>
    <lineage>
        <taxon>Bacteria</taxon>
        <taxon>Pseudomonadati</taxon>
        <taxon>Planctomycetota</taxon>
        <taxon>Planctomycetia</taxon>
        <taxon>Planctomycetales</taxon>
        <taxon>Planctomycetaceae</taxon>
        <taxon>Gimesia</taxon>
    </lineage>
</organism>
<accession>A0A517VYZ1</accession>
<proteinExistence type="predicted"/>
<evidence type="ECO:0000313" key="1">
    <source>
        <dbReference type="EMBL" id="QDT98209.1"/>
    </source>
</evidence>
<evidence type="ECO:0000313" key="2">
    <source>
        <dbReference type="Proteomes" id="UP000318704"/>
    </source>
</evidence>
<dbReference type="AlphaFoldDB" id="A0A517VYZ1"/>
<dbReference type="KEGG" id="gaw:V144x_36950"/>
<evidence type="ECO:0008006" key="3">
    <source>
        <dbReference type="Google" id="ProtNLM"/>
    </source>
</evidence>
<dbReference type="Proteomes" id="UP000318704">
    <property type="component" value="Chromosome"/>
</dbReference>
<dbReference type="EMBL" id="CP037920">
    <property type="protein sequence ID" value="QDT98209.1"/>
    <property type="molecule type" value="Genomic_DNA"/>
</dbReference>
<reference evidence="1 2" key="1">
    <citation type="submission" date="2019-03" db="EMBL/GenBank/DDBJ databases">
        <title>Deep-cultivation of Planctomycetes and their phenomic and genomic characterization uncovers novel biology.</title>
        <authorList>
            <person name="Wiegand S."/>
            <person name="Jogler M."/>
            <person name="Boedeker C."/>
            <person name="Pinto D."/>
            <person name="Vollmers J."/>
            <person name="Rivas-Marin E."/>
            <person name="Kohn T."/>
            <person name="Peeters S.H."/>
            <person name="Heuer A."/>
            <person name="Rast P."/>
            <person name="Oberbeckmann S."/>
            <person name="Bunk B."/>
            <person name="Jeske O."/>
            <person name="Meyerdierks A."/>
            <person name="Storesund J.E."/>
            <person name="Kallscheuer N."/>
            <person name="Luecker S."/>
            <person name="Lage O.M."/>
            <person name="Pohl T."/>
            <person name="Merkel B.J."/>
            <person name="Hornburger P."/>
            <person name="Mueller R.-W."/>
            <person name="Bruemmer F."/>
            <person name="Labrenz M."/>
            <person name="Spormann A.M."/>
            <person name="Op den Camp H."/>
            <person name="Overmann J."/>
            <person name="Amann R."/>
            <person name="Jetten M.S.M."/>
            <person name="Mascher T."/>
            <person name="Medema M.H."/>
            <person name="Devos D.P."/>
            <person name="Kaster A.-K."/>
            <person name="Ovreas L."/>
            <person name="Rohde M."/>
            <person name="Galperin M.Y."/>
            <person name="Jogler C."/>
        </authorList>
    </citation>
    <scope>NUCLEOTIDE SEQUENCE [LARGE SCALE GENOMIC DNA]</scope>
    <source>
        <strain evidence="1 2">V144</strain>
    </source>
</reference>